<dbReference type="SMART" id="SM00211">
    <property type="entry name" value="TY"/>
    <property type="match status" value="1"/>
</dbReference>
<dbReference type="OrthoDB" id="5985175at2759"/>
<dbReference type="Pfam" id="PF00086">
    <property type="entry name" value="Thyroglobulin_1"/>
    <property type="match status" value="1"/>
</dbReference>
<dbReference type="Proteomes" id="UP001152795">
    <property type="component" value="Unassembled WGS sequence"/>
</dbReference>
<dbReference type="InterPro" id="IPR036179">
    <property type="entry name" value="Ig-like_dom_sf"/>
</dbReference>
<evidence type="ECO:0000313" key="3">
    <source>
        <dbReference type="Proteomes" id="UP001152795"/>
    </source>
</evidence>
<feature type="disulfide bond" evidence="1">
    <location>
        <begin position="100"/>
        <end position="107"/>
    </location>
</feature>
<keyword evidence="1" id="KW-1015">Disulfide bond</keyword>
<dbReference type="AlphaFoldDB" id="A0A7D9LI77"/>
<comment type="caution">
    <text evidence="1">Lacks conserved residue(s) required for the propagation of feature annotation.</text>
</comment>
<protein>
    <submittedName>
        <fullName evidence="2">Nidogen-2, partial</fullName>
    </submittedName>
</protein>
<dbReference type="InterPro" id="IPR036857">
    <property type="entry name" value="Thyroglobulin_1_sf"/>
</dbReference>
<proteinExistence type="predicted"/>
<dbReference type="InterPro" id="IPR000716">
    <property type="entry name" value="Thyroglobulin_1"/>
</dbReference>
<organism evidence="2 3">
    <name type="scientific">Paramuricea clavata</name>
    <name type="common">Red gorgonian</name>
    <name type="synonym">Violescent sea-whip</name>
    <dbReference type="NCBI Taxonomy" id="317549"/>
    <lineage>
        <taxon>Eukaryota</taxon>
        <taxon>Metazoa</taxon>
        <taxon>Cnidaria</taxon>
        <taxon>Anthozoa</taxon>
        <taxon>Octocorallia</taxon>
        <taxon>Malacalcyonacea</taxon>
        <taxon>Plexauridae</taxon>
        <taxon>Paramuricea</taxon>
    </lineage>
</organism>
<dbReference type="CDD" id="cd00191">
    <property type="entry name" value="TY"/>
    <property type="match status" value="1"/>
</dbReference>
<dbReference type="Gene3D" id="2.60.40.10">
    <property type="entry name" value="Immunoglobulins"/>
    <property type="match status" value="1"/>
</dbReference>
<dbReference type="PROSITE" id="PS51162">
    <property type="entry name" value="THYROGLOBULIN_1_2"/>
    <property type="match status" value="1"/>
</dbReference>
<name>A0A7D9LI77_PARCT</name>
<dbReference type="SUPFAM" id="SSF57610">
    <property type="entry name" value="Thyroglobulin type-1 domain"/>
    <property type="match status" value="1"/>
</dbReference>
<feature type="disulfide bond" evidence="1">
    <location>
        <begin position="109"/>
        <end position="129"/>
    </location>
</feature>
<dbReference type="Gene3D" id="4.10.800.10">
    <property type="entry name" value="Thyroglobulin type-1"/>
    <property type="match status" value="1"/>
</dbReference>
<evidence type="ECO:0000256" key="1">
    <source>
        <dbReference type="PROSITE-ProRule" id="PRU00500"/>
    </source>
</evidence>
<comment type="caution">
    <text evidence="2">The sequence shown here is derived from an EMBL/GenBank/DDBJ whole genome shotgun (WGS) entry which is preliminary data.</text>
</comment>
<dbReference type="EMBL" id="CACRXK020019192">
    <property type="protein sequence ID" value="CAB4033371.1"/>
    <property type="molecule type" value="Genomic_DNA"/>
</dbReference>
<dbReference type="InterPro" id="IPR013783">
    <property type="entry name" value="Ig-like_fold"/>
</dbReference>
<keyword evidence="3" id="KW-1185">Reference proteome</keyword>
<evidence type="ECO:0000313" key="2">
    <source>
        <dbReference type="EMBL" id="CAB4033371.1"/>
    </source>
</evidence>
<reference evidence="2" key="1">
    <citation type="submission" date="2020-04" db="EMBL/GenBank/DDBJ databases">
        <authorList>
            <person name="Alioto T."/>
            <person name="Alioto T."/>
            <person name="Gomez Garrido J."/>
        </authorList>
    </citation>
    <scope>NUCLEOTIDE SEQUENCE</scope>
    <source>
        <strain evidence="2">A484AB</strain>
    </source>
</reference>
<accession>A0A7D9LI77</accession>
<gene>
    <name evidence="2" type="ORF">PACLA_8A011969</name>
</gene>
<dbReference type="SUPFAM" id="SSF48726">
    <property type="entry name" value="Immunoglobulin"/>
    <property type="match status" value="1"/>
</dbReference>
<sequence length="163" mass="18568">MKDGVQIRQNCDTCISTVETQTETQTSFLEITPYVNDDFGDYECRVRTKYGSSKMKVSLKMTDVRKTKCEKERVLSADPRKKHSVRPVCDEDGSYHEVQCSLEHDTCWCVNKYGKKTLDVIDGANGLRCFAPKGRRTSKTFLLSSSLLFENLFVQDSHCSRTG</sequence>